<dbReference type="PROSITE" id="PS00061">
    <property type="entry name" value="ADH_SHORT"/>
    <property type="match status" value="1"/>
</dbReference>
<keyword evidence="7" id="KW-1185">Reference proteome</keyword>
<dbReference type="EMBL" id="CP053708">
    <property type="protein sequence ID" value="QKE91089.1"/>
    <property type="molecule type" value="Genomic_DNA"/>
</dbReference>
<dbReference type="InterPro" id="IPR057326">
    <property type="entry name" value="KR_dom"/>
</dbReference>
<dbReference type="Pfam" id="PF00106">
    <property type="entry name" value="adh_short"/>
    <property type="match status" value="1"/>
</dbReference>
<name>A0A6M8HRI2_9PROT</name>
<dbReference type="PANTHER" id="PTHR44196">
    <property type="entry name" value="DEHYDROGENASE/REDUCTASE SDR FAMILY MEMBER 7B"/>
    <property type="match status" value="1"/>
</dbReference>
<dbReference type="Proteomes" id="UP000500767">
    <property type="component" value="Chromosome"/>
</dbReference>
<reference evidence="6 7" key="1">
    <citation type="journal article" date="2014" name="World J. Microbiol. Biotechnol.">
        <title>Biodiversity and physiological characteristics of Antarctic and Arctic lichens-associated bacteria.</title>
        <authorList>
            <person name="Lee Y.M."/>
            <person name="Kim E.H."/>
            <person name="Lee H.K."/>
            <person name="Hong S.G."/>
        </authorList>
    </citation>
    <scope>NUCLEOTIDE SEQUENCE [LARGE SCALE GENOMIC DNA]</scope>
    <source>
        <strain evidence="6 7">PAMC 26569</strain>
    </source>
</reference>
<dbReference type="PANTHER" id="PTHR44196:SF1">
    <property type="entry name" value="DEHYDROGENASE_REDUCTASE SDR FAMILY MEMBER 7B"/>
    <property type="match status" value="1"/>
</dbReference>
<evidence type="ECO:0000256" key="4">
    <source>
        <dbReference type="SAM" id="MobiDB-lite"/>
    </source>
</evidence>
<dbReference type="NCBIfam" id="NF005495">
    <property type="entry name" value="PRK07109.1"/>
    <property type="match status" value="1"/>
</dbReference>
<accession>A0A6M8HRI2</accession>
<dbReference type="KEGG" id="lck:HN018_14465"/>
<evidence type="ECO:0000313" key="7">
    <source>
        <dbReference type="Proteomes" id="UP000500767"/>
    </source>
</evidence>
<dbReference type="GO" id="GO:0016491">
    <property type="term" value="F:oxidoreductase activity"/>
    <property type="evidence" value="ECO:0007669"/>
    <property type="project" value="UniProtKB-KW"/>
</dbReference>
<dbReference type="SUPFAM" id="SSF51735">
    <property type="entry name" value="NAD(P)-binding Rossmann-fold domains"/>
    <property type="match status" value="1"/>
</dbReference>
<feature type="region of interest" description="Disordered" evidence="4">
    <location>
        <begin position="327"/>
        <end position="363"/>
    </location>
</feature>
<dbReference type="InterPro" id="IPR020904">
    <property type="entry name" value="Sc_DH/Rdtase_CS"/>
</dbReference>
<evidence type="ECO:0000256" key="2">
    <source>
        <dbReference type="ARBA" id="ARBA00023002"/>
    </source>
</evidence>
<keyword evidence="2" id="KW-0560">Oxidoreductase</keyword>
<proteinExistence type="inferred from homology"/>
<dbReference type="InterPro" id="IPR002347">
    <property type="entry name" value="SDR_fam"/>
</dbReference>
<dbReference type="SMART" id="SM00822">
    <property type="entry name" value="PKS_KR"/>
    <property type="match status" value="1"/>
</dbReference>
<dbReference type="GO" id="GO:0016020">
    <property type="term" value="C:membrane"/>
    <property type="evidence" value="ECO:0007669"/>
    <property type="project" value="TreeGrafter"/>
</dbReference>
<sequence length="363" mass="38032">MVEPVQPRVVVITGGSSGIGLGSAALFASKGWRVGLISRNKERLASASSLIEAWTPGATVAWAAADVSDEEALAAAARRIAATLGPISVWVNAAGNGVYGHFADVPADEFRRVTEVTYLGTVNGTRVALSHMRPRDEGTIVNVCSAVVFHGVPLMTSYSGAKAAVRAFSQSLRLELRLAGSHVRLGTLFPPAINTPFFDHAISHMGFPSRPVPPVYGTRVAAQGVYFCATGGGGEMLLTGVVIAYSLIVRVSLRLAGFLVSKSDFASELPRDDPGSARMPSLFAPACSRCVMDGGFGSQARSWSTHLKLLSAWRALRSAMMPAPKLRASRPVVRSPRAPGCADAHRSPAGSALPEPAASDSGR</sequence>
<evidence type="ECO:0000259" key="5">
    <source>
        <dbReference type="SMART" id="SM00822"/>
    </source>
</evidence>
<comment type="similarity">
    <text evidence="1 3">Belongs to the short-chain dehydrogenases/reductases (SDR) family.</text>
</comment>
<evidence type="ECO:0000313" key="6">
    <source>
        <dbReference type="EMBL" id="QKE91089.1"/>
    </source>
</evidence>
<dbReference type="RefSeq" id="WP_171833388.1">
    <property type="nucleotide sequence ID" value="NZ_CP053708.1"/>
</dbReference>
<evidence type="ECO:0000256" key="3">
    <source>
        <dbReference type="RuleBase" id="RU000363"/>
    </source>
</evidence>
<protein>
    <submittedName>
        <fullName evidence="6">SDR family NAD(P)-dependent oxidoreductase</fullName>
    </submittedName>
</protein>
<dbReference type="PRINTS" id="PR00080">
    <property type="entry name" value="SDRFAMILY"/>
</dbReference>
<evidence type="ECO:0000256" key="1">
    <source>
        <dbReference type="ARBA" id="ARBA00006484"/>
    </source>
</evidence>
<dbReference type="PRINTS" id="PR00081">
    <property type="entry name" value="GDHRDH"/>
</dbReference>
<dbReference type="Gene3D" id="3.40.50.720">
    <property type="entry name" value="NAD(P)-binding Rossmann-like Domain"/>
    <property type="match status" value="1"/>
</dbReference>
<feature type="domain" description="Ketoreductase" evidence="5">
    <location>
        <begin position="8"/>
        <end position="188"/>
    </location>
</feature>
<dbReference type="InterPro" id="IPR036291">
    <property type="entry name" value="NAD(P)-bd_dom_sf"/>
</dbReference>
<organism evidence="6 7">
    <name type="scientific">Lichenicola cladoniae</name>
    <dbReference type="NCBI Taxonomy" id="1484109"/>
    <lineage>
        <taxon>Bacteria</taxon>
        <taxon>Pseudomonadati</taxon>
        <taxon>Pseudomonadota</taxon>
        <taxon>Alphaproteobacteria</taxon>
        <taxon>Acetobacterales</taxon>
        <taxon>Acetobacteraceae</taxon>
        <taxon>Lichenicola</taxon>
    </lineage>
</organism>
<gene>
    <name evidence="6" type="ORF">HN018_14465</name>
</gene>
<dbReference type="AlphaFoldDB" id="A0A6M8HRI2"/>